<feature type="transmembrane region" description="Helical" evidence="9">
    <location>
        <begin position="61"/>
        <end position="80"/>
    </location>
</feature>
<evidence type="ECO:0000256" key="1">
    <source>
        <dbReference type="ARBA" id="ARBA00004651"/>
    </source>
</evidence>
<dbReference type="FunFam" id="1.20.1640.10:FF:000004">
    <property type="entry name" value="Protein translocase subunit SecD"/>
    <property type="match status" value="1"/>
</dbReference>
<keyword evidence="4 9" id="KW-0812">Transmembrane</keyword>
<proteinExistence type="predicted"/>
<feature type="non-terminal residue" evidence="12">
    <location>
        <position position="1"/>
    </location>
</feature>
<dbReference type="Gene3D" id="1.20.1640.10">
    <property type="entry name" value="Multidrug efflux transporter AcrB transmembrane domain"/>
    <property type="match status" value="1"/>
</dbReference>
<dbReference type="InterPro" id="IPR054384">
    <property type="entry name" value="SecDF_P1_head"/>
</dbReference>
<feature type="transmembrane region" description="Helical" evidence="9">
    <location>
        <begin position="85"/>
        <end position="107"/>
    </location>
</feature>
<dbReference type="PANTHER" id="PTHR30081">
    <property type="entry name" value="PROTEIN-EXPORT MEMBRANE PROTEIN SEC"/>
    <property type="match status" value="1"/>
</dbReference>
<comment type="caution">
    <text evidence="12">The sequence shown here is derived from an EMBL/GenBank/DDBJ whole genome shotgun (WGS) entry which is preliminary data.</text>
</comment>
<reference evidence="12 13" key="1">
    <citation type="journal article" date="2019" name="Nat. Microbiol.">
        <title>Mediterranean grassland soil C-N compound turnover is dependent on rainfall and depth, and is mediated by genomically divergent microorganisms.</title>
        <authorList>
            <person name="Diamond S."/>
            <person name="Andeer P.F."/>
            <person name="Li Z."/>
            <person name="Crits-Christoph A."/>
            <person name="Burstein D."/>
            <person name="Anantharaman K."/>
            <person name="Lane K.R."/>
            <person name="Thomas B.C."/>
            <person name="Pan C."/>
            <person name="Northen T.R."/>
            <person name="Banfield J.F."/>
        </authorList>
    </citation>
    <scope>NUCLEOTIDE SEQUENCE [LARGE SCALE GENOMIC DNA]</scope>
    <source>
        <strain evidence="12">WS_10</strain>
    </source>
</reference>
<dbReference type="Proteomes" id="UP000319836">
    <property type="component" value="Unassembled WGS sequence"/>
</dbReference>
<dbReference type="PRINTS" id="PR00702">
    <property type="entry name" value="ACRIFLAVINRP"/>
</dbReference>
<accession>A0A538U4S0</accession>
<keyword evidence="7" id="KW-0811">Translocation</keyword>
<dbReference type="Pfam" id="PF02355">
    <property type="entry name" value="SecD_SecF_C"/>
    <property type="match status" value="1"/>
</dbReference>
<name>A0A538U4S0_UNCEI</name>
<dbReference type="Pfam" id="PF22599">
    <property type="entry name" value="SecDF_P1_head"/>
    <property type="match status" value="1"/>
</dbReference>
<keyword evidence="2" id="KW-0813">Transport</keyword>
<dbReference type="GO" id="GO:0006886">
    <property type="term" value="P:intracellular protein transport"/>
    <property type="evidence" value="ECO:0007669"/>
    <property type="project" value="InterPro"/>
</dbReference>
<dbReference type="InterPro" id="IPR001036">
    <property type="entry name" value="Acrflvin-R"/>
</dbReference>
<feature type="domain" description="SecDF P1 head subdomain" evidence="11">
    <location>
        <begin position="1"/>
        <end position="39"/>
    </location>
</feature>
<gene>
    <name evidence="12" type="primary">secD</name>
    <name evidence="12" type="ORF">E6K80_07120</name>
</gene>
<dbReference type="GO" id="GO:0005886">
    <property type="term" value="C:plasma membrane"/>
    <property type="evidence" value="ECO:0007669"/>
    <property type="project" value="UniProtKB-SubCell"/>
</dbReference>
<feature type="domain" description="Protein export membrane protein SecD/SecF C-terminal" evidence="10">
    <location>
        <begin position="43"/>
        <end position="210"/>
    </location>
</feature>
<keyword evidence="6 9" id="KW-1133">Transmembrane helix</keyword>
<evidence type="ECO:0000256" key="8">
    <source>
        <dbReference type="ARBA" id="ARBA00023136"/>
    </source>
</evidence>
<feature type="transmembrane region" description="Helical" evidence="9">
    <location>
        <begin position="184"/>
        <end position="208"/>
    </location>
</feature>
<evidence type="ECO:0000256" key="9">
    <source>
        <dbReference type="SAM" id="Phobius"/>
    </source>
</evidence>
<keyword evidence="8 9" id="KW-0472">Membrane</keyword>
<evidence type="ECO:0000313" key="13">
    <source>
        <dbReference type="Proteomes" id="UP000319836"/>
    </source>
</evidence>
<dbReference type="EMBL" id="VBPA01000168">
    <property type="protein sequence ID" value="TMQ70878.1"/>
    <property type="molecule type" value="Genomic_DNA"/>
</dbReference>
<dbReference type="Gene3D" id="3.30.1360.200">
    <property type="match status" value="1"/>
</dbReference>
<evidence type="ECO:0000259" key="10">
    <source>
        <dbReference type="Pfam" id="PF02355"/>
    </source>
</evidence>
<organism evidence="12 13">
    <name type="scientific">Eiseniibacteriota bacterium</name>
    <dbReference type="NCBI Taxonomy" id="2212470"/>
    <lineage>
        <taxon>Bacteria</taxon>
        <taxon>Candidatus Eiseniibacteriota</taxon>
    </lineage>
</organism>
<dbReference type="SUPFAM" id="SSF82866">
    <property type="entry name" value="Multidrug efflux transporter AcrB transmembrane domain"/>
    <property type="match status" value="1"/>
</dbReference>
<keyword evidence="5" id="KW-0653">Protein transport</keyword>
<comment type="subcellular location">
    <subcellularLocation>
        <location evidence="1">Cell membrane</location>
        <topology evidence="1">Multi-pass membrane protein</topology>
    </subcellularLocation>
</comment>
<sequence length="222" mass="23762">SAPVIRERIPSGDASITGSFGIEEAKDLAIVLRAGALPAPVRTLEERSVGPSLGNDSIHKGLMAGLIGSIMVVTFMVIYYRLSGVIAVVAMLLNTVYVIASLAGFGATLTLPGIAGLVLTVGMAVDTNVLVFERIREELRNQKSVRQSVILGYDRAFRTILDAHLTTLISALFLFQFGTGPIKGFAVTLSIGLIANMFTAVLFTRMIFDFMLGRGKVEQLSI</sequence>
<evidence type="ECO:0000259" key="11">
    <source>
        <dbReference type="Pfam" id="PF22599"/>
    </source>
</evidence>
<dbReference type="InterPro" id="IPR022813">
    <property type="entry name" value="SecD/SecF_arch_bac"/>
</dbReference>
<evidence type="ECO:0000256" key="5">
    <source>
        <dbReference type="ARBA" id="ARBA00022927"/>
    </source>
</evidence>
<dbReference type="InterPro" id="IPR048634">
    <property type="entry name" value="SecD_SecF_C"/>
</dbReference>
<evidence type="ECO:0000256" key="2">
    <source>
        <dbReference type="ARBA" id="ARBA00022448"/>
    </source>
</evidence>
<dbReference type="InterPro" id="IPR055344">
    <property type="entry name" value="SecD_SecF_C_bact"/>
</dbReference>
<evidence type="ECO:0000256" key="6">
    <source>
        <dbReference type="ARBA" id="ARBA00022989"/>
    </source>
</evidence>
<dbReference type="AlphaFoldDB" id="A0A538U4S0"/>
<dbReference type="NCBIfam" id="TIGR01129">
    <property type="entry name" value="secD"/>
    <property type="match status" value="1"/>
</dbReference>
<evidence type="ECO:0000256" key="4">
    <source>
        <dbReference type="ARBA" id="ARBA00022692"/>
    </source>
</evidence>
<feature type="transmembrane region" description="Helical" evidence="9">
    <location>
        <begin position="113"/>
        <end position="135"/>
    </location>
</feature>
<dbReference type="GO" id="GO:0015450">
    <property type="term" value="F:protein-transporting ATPase activity"/>
    <property type="evidence" value="ECO:0007669"/>
    <property type="project" value="InterPro"/>
</dbReference>
<evidence type="ECO:0000313" key="12">
    <source>
        <dbReference type="EMBL" id="TMQ70878.1"/>
    </source>
</evidence>
<keyword evidence="3" id="KW-1003">Cell membrane</keyword>
<evidence type="ECO:0000256" key="3">
    <source>
        <dbReference type="ARBA" id="ARBA00022475"/>
    </source>
</evidence>
<protein>
    <submittedName>
        <fullName evidence="12">Protein translocase subunit SecD</fullName>
    </submittedName>
</protein>
<dbReference type="InterPro" id="IPR005791">
    <property type="entry name" value="SecD"/>
</dbReference>
<feature type="transmembrane region" description="Helical" evidence="9">
    <location>
        <begin position="156"/>
        <end position="178"/>
    </location>
</feature>
<dbReference type="NCBIfam" id="TIGR00916">
    <property type="entry name" value="2A0604s01"/>
    <property type="match status" value="1"/>
</dbReference>
<dbReference type="PANTHER" id="PTHR30081:SF1">
    <property type="entry name" value="PROTEIN TRANSLOCASE SUBUNIT SECD"/>
    <property type="match status" value="1"/>
</dbReference>
<evidence type="ECO:0000256" key="7">
    <source>
        <dbReference type="ARBA" id="ARBA00023010"/>
    </source>
</evidence>